<dbReference type="AlphaFoldDB" id="A0A2A2AED0"/>
<protein>
    <submittedName>
        <fullName evidence="2">Uncharacterized protein</fullName>
    </submittedName>
</protein>
<reference evidence="2 3" key="1">
    <citation type="submission" date="2017-08" db="EMBL/GenBank/DDBJ databases">
        <title>WGS of Clinical strains of the CDC Group NO-1 linked to zoonotic infections in humans.</title>
        <authorList>
            <person name="Bernier A.-M."/>
            <person name="Bernard K."/>
        </authorList>
    </citation>
    <scope>NUCLEOTIDE SEQUENCE [LARGE SCALE GENOMIC DNA]</scope>
    <source>
        <strain evidence="2 3">NML03-0146</strain>
    </source>
</reference>
<evidence type="ECO:0000313" key="2">
    <source>
        <dbReference type="EMBL" id="PAT35969.1"/>
    </source>
</evidence>
<comment type="caution">
    <text evidence="2">The sequence shown here is derived from an EMBL/GenBank/DDBJ whole genome shotgun (WGS) entry which is preliminary data.</text>
</comment>
<dbReference type="RefSeq" id="WP_095548822.1">
    <property type="nucleotide sequence ID" value="NZ_NSJF01000001.1"/>
</dbReference>
<accession>A0A2A2AED0</accession>
<gene>
    <name evidence="2" type="ORF">CK620_01645</name>
</gene>
<dbReference type="Pfam" id="PF20388">
    <property type="entry name" value="DUF6683"/>
    <property type="match status" value="1"/>
</dbReference>
<evidence type="ECO:0000313" key="3">
    <source>
        <dbReference type="Proteomes" id="UP000217999"/>
    </source>
</evidence>
<name>A0A2A2AED0_9BURK</name>
<dbReference type="EMBL" id="NSJF01000001">
    <property type="protein sequence ID" value="PAT35969.1"/>
    <property type="molecule type" value="Genomic_DNA"/>
</dbReference>
<organism evidence="2 3">
    <name type="scientific">Vandammella animalimorsus</name>
    <dbReference type="NCBI Taxonomy" id="2029117"/>
    <lineage>
        <taxon>Bacteria</taxon>
        <taxon>Pseudomonadati</taxon>
        <taxon>Pseudomonadota</taxon>
        <taxon>Betaproteobacteria</taxon>
        <taxon>Burkholderiales</taxon>
        <taxon>Comamonadaceae</taxon>
        <taxon>Vandammella</taxon>
    </lineage>
</organism>
<proteinExistence type="predicted"/>
<feature type="region of interest" description="Disordered" evidence="1">
    <location>
        <begin position="60"/>
        <end position="90"/>
    </location>
</feature>
<sequence>MNLGKKISFFQPLMALIFLVALPMPAVKAFDYGYMADNYFYTWHIDDSVRRDMLRNQQKKYRKTYDKAKSKSSTGGKQKATDADRYTHSSRLSQKISDQMVQTLRKKLQSKNQLTPQAEKALSQLANANLIGQVRQALKSDGYHPDSVAVAMAYWVLVNYGIAQQADLSQIKGHGLVQQLQAAMGHGDLATASHADKQEMAEVLYWMGSLQMAMYMEAQQHKNHQAMEALVSEAKAALGTMGLSVDSIGQGRNGLELR</sequence>
<dbReference type="Proteomes" id="UP000217999">
    <property type="component" value="Unassembled WGS sequence"/>
</dbReference>
<evidence type="ECO:0000256" key="1">
    <source>
        <dbReference type="SAM" id="MobiDB-lite"/>
    </source>
</evidence>
<dbReference type="InterPro" id="IPR046505">
    <property type="entry name" value="DUF6683"/>
</dbReference>